<reference evidence="4" key="1">
    <citation type="submission" date="2020-09" db="EMBL/GenBank/DDBJ databases">
        <title>Pelobacter alkaliphilus sp. nov., a novel anaerobic arsenate-reducing bacterium from terrestrial mud volcano.</title>
        <authorList>
            <person name="Khomyakova M.A."/>
            <person name="Merkel A.Y."/>
            <person name="Slobodkin A.I."/>
        </authorList>
    </citation>
    <scope>NUCLEOTIDE SEQUENCE</scope>
    <source>
        <strain evidence="4">M08fum</strain>
    </source>
</reference>
<keyword evidence="2" id="KW-0812">Transmembrane</keyword>
<name>A0A8J6URH6_9BACT</name>
<dbReference type="AlphaFoldDB" id="A0A8J6URH6"/>
<proteinExistence type="predicted"/>
<feature type="region of interest" description="Disordered" evidence="1">
    <location>
        <begin position="1"/>
        <end position="27"/>
    </location>
</feature>
<dbReference type="InterPro" id="IPR007730">
    <property type="entry name" value="SPOR-like_dom"/>
</dbReference>
<protein>
    <recommendedName>
        <fullName evidence="3">SPOR domain-containing protein</fullName>
    </recommendedName>
</protein>
<dbReference type="SUPFAM" id="SSF110997">
    <property type="entry name" value="Sporulation related repeat"/>
    <property type="match status" value="1"/>
</dbReference>
<evidence type="ECO:0000313" key="4">
    <source>
        <dbReference type="EMBL" id="MBD1401371.1"/>
    </source>
</evidence>
<sequence length="361" mass="38547">MTEENHHSRVTPDTSSGASEPQTSAHKKRLEDLLIDDDAPKTTFSALADQEVTSGSRVGGSLVWPLVILALLIIVVAGVVGGWYQYGDLLSGQSGNRPQVRVEKRMTAPERPQPLEGAKLTSTGATPEGVAEGQDSGTSAKPVIADAAAEEDAVRGMEEAVDEVVADVAAHLAVVPATVIGGTNDSDPSVAAEVGSEAQPPPATEAPVAAVAEPAHRVLVGPFISQRDLERAAALLRERGFDPQQERGSGRVDMIRLLEGIYPLAQAQIRLEELHKDYSSAFLLPDGDRWALYIGSFSDRERARRQQRELAERDIQVAQVDSQPTIEGSVLVVVRNGLKAAEEVVAQVNASGLRARIEVER</sequence>
<evidence type="ECO:0000313" key="5">
    <source>
        <dbReference type="Proteomes" id="UP000632828"/>
    </source>
</evidence>
<dbReference type="RefSeq" id="WP_191156923.1">
    <property type="nucleotide sequence ID" value="NZ_JACWUN010000014.1"/>
</dbReference>
<organism evidence="4 5">
    <name type="scientific">Pelovirga terrestris</name>
    <dbReference type="NCBI Taxonomy" id="2771352"/>
    <lineage>
        <taxon>Bacteria</taxon>
        <taxon>Pseudomonadati</taxon>
        <taxon>Thermodesulfobacteriota</taxon>
        <taxon>Desulfuromonadia</taxon>
        <taxon>Geobacterales</taxon>
        <taxon>Geobacteraceae</taxon>
        <taxon>Pelovirga</taxon>
    </lineage>
</organism>
<feature type="domain" description="SPOR" evidence="3">
    <location>
        <begin position="284"/>
        <end position="361"/>
    </location>
</feature>
<dbReference type="EMBL" id="JACWUN010000014">
    <property type="protein sequence ID" value="MBD1401371.1"/>
    <property type="molecule type" value="Genomic_DNA"/>
</dbReference>
<evidence type="ECO:0000256" key="2">
    <source>
        <dbReference type="SAM" id="Phobius"/>
    </source>
</evidence>
<feature type="region of interest" description="Disordered" evidence="1">
    <location>
        <begin position="94"/>
        <end position="140"/>
    </location>
</feature>
<dbReference type="InterPro" id="IPR036680">
    <property type="entry name" value="SPOR-like_sf"/>
</dbReference>
<feature type="region of interest" description="Disordered" evidence="1">
    <location>
        <begin position="183"/>
        <end position="203"/>
    </location>
</feature>
<dbReference type="Proteomes" id="UP000632828">
    <property type="component" value="Unassembled WGS sequence"/>
</dbReference>
<accession>A0A8J6URH6</accession>
<feature type="compositionally biased region" description="Polar residues" evidence="1">
    <location>
        <begin position="11"/>
        <end position="24"/>
    </location>
</feature>
<keyword evidence="2" id="KW-1133">Transmembrane helix</keyword>
<feature type="transmembrane region" description="Helical" evidence="2">
    <location>
        <begin position="62"/>
        <end position="84"/>
    </location>
</feature>
<evidence type="ECO:0000259" key="3">
    <source>
        <dbReference type="PROSITE" id="PS51724"/>
    </source>
</evidence>
<dbReference type="GO" id="GO:0042834">
    <property type="term" value="F:peptidoglycan binding"/>
    <property type="evidence" value="ECO:0007669"/>
    <property type="project" value="InterPro"/>
</dbReference>
<comment type="caution">
    <text evidence="4">The sequence shown here is derived from an EMBL/GenBank/DDBJ whole genome shotgun (WGS) entry which is preliminary data.</text>
</comment>
<keyword evidence="5" id="KW-1185">Reference proteome</keyword>
<dbReference type="PROSITE" id="PS51724">
    <property type="entry name" value="SPOR"/>
    <property type="match status" value="1"/>
</dbReference>
<keyword evidence="2" id="KW-0472">Membrane</keyword>
<evidence type="ECO:0000256" key="1">
    <source>
        <dbReference type="SAM" id="MobiDB-lite"/>
    </source>
</evidence>
<gene>
    <name evidence="4" type="ORF">ICT70_11870</name>
</gene>